<proteinExistence type="predicted"/>
<evidence type="ECO:0000313" key="3">
    <source>
        <dbReference type="EMBL" id="SKB06043.1"/>
    </source>
</evidence>
<evidence type="ECO:0000259" key="2">
    <source>
        <dbReference type="Pfam" id="PF00534"/>
    </source>
</evidence>
<keyword evidence="4" id="KW-1185">Reference proteome</keyword>
<name>A0A1T4YWM5_9BACT</name>
<dbReference type="OrthoDB" id="186663at2"/>
<evidence type="ECO:0000256" key="1">
    <source>
        <dbReference type="ARBA" id="ARBA00022679"/>
    </source>
</evidence>
<dbReference type="EMBL" id="FUYE01000019">
    <property type="protein sequence ID" value="SKB06043.1"/>
    <property type="molecule type" value="Genomic_DNA"/>
</dbReference>
<dbReference type="STRING" id="48467.SAMN02745166_04409"/>
<keyword evidence="1 3" id="KW-0808">Transferase</keyword>
<gene>
    <name evidence="3" type="ORF">SAMN02745166_04409</name>
</gene>
<dbReference type="PANTHER" id="PTHR46401">
    <property type="entry name" value="GLYCOSYLTRANSFERASE WBBK-RELATED"/>
    <property type="match status" value="1"/>
</dbReference>
<feature type="domain" description="Glycosyl transferase family 1" evidence="2">
    <location>
        <begin position="168"/>
        <end position="317"/>
    </location>
</feature>
<organism evidence="3 4">
    <name type="scientific">Prosthecobacter debontii</name>
    <dbReference type="NCBI Taxonomy" id="48467"/>
    <lineage>
        <taxon>Bacteria</taxon>
        <taxon>Pseudomonadati</taxon>
        <taxon>Verrucomicrobiota</taxon>
        <taxon>Verrucomicrobiia</taxon>
        <taxon>Verrucomicrobiales</taxon>
        <taxon>Verrucomicrobiaceae</taxon>
        <taxon>Prosthecobacter</taxon>
    </lineage>
</organism>
<dbReference type="Gene3D" id="3.40.50.2000">
    <property type="entry name" value="Glycogen Phosphorylase B"/>
    <property type="match status" value="2"/>
</dbReference>
<evidence type="ECO:0000313" key="4">
    <source>
        <dbReference type="Proteomes" id="UP000190774"/>
    </source>
</evidence>
<dbReference type="InterPro" id="IPR001296">
    <property type="entry name" value="Glyco_trans_1"/>
</dbReference>
<reference evidence="4" key="1">
    <citation type="submission" date="2017-02" db="EMBL/GenBank/DDBJ databases">
        <authorList>
            <person name="Varghese N."/>
            <person name="Submissions S."/>
        </authorList>
    </citation>
    <scope>NUCLEOTIDE SEQUENCE [LARGE SCALE GENOMIC DNA]</scope>
    <source>
        <strain evidence="4">ATCC 700200</strain>
    </source>
</reference>
<protein>
    <submittedName>
        <fullName evidence="3">Glycosyltransferase involved in cell wall bisynthesis</fullName>
    </submittedName>
</protein>
<sequence length="355" mass="39907">MRIALIHYTQPPVIGGVERIIRDQALALQALGHEVSILTRATWQPLTSYEAVIVHNVFTMPFDLAWTQELRDLAVAQPDVRWINWVHDVASINPHYAHLPWQEASYVQLSQPVPNALNVAVSEVRRQDYITATGLPPEAVRVVPNGLDFAAVLGIPQRIAALQLWARELVLLHPTRLLRRKNIELGLRVTAALRDAGCDVLYAITGAPDPHQADGRLYHQELCSLTQELNLASHVLFLGEDGALSDDEVRGLYTMADALFFPSTGEGFGLPLLEAALHRLTIFCSDLPVHWEVLGEKGQYFTNQSKPEEISAQIVQWHQTSFVSQPRRHLWHRHEMVKICQEHLEPMLATANQST</sequence>
<dbReference type="SUPFAM" id="SSF53756">
    <property type="entry name" value="UDP-Glycosyltransferase/glycogen phosphorylase"/>
    <property type="match status" value="1"/>
</dbReference>
<accession>A0A1T4YWM5</accession>
<dbReference type="CDD" id="cd03801">
    <property type="entry name" value="GT4_PimA-like"/>
    <property type="match status" value="1"/>
</dbReference>
<dbReference type="RefSeq" id="WP_078815545.1">
    <property type="nucleotide sequence ID" value="NZ_FUYE01000019.1"/>
</dbReference>
<dbReference type="Proteomes" id="UP000190774">
    <property type="component" value="Unassembled WGS sequence"/>
</dbReference>
<dbReference type="PANTHER" id="PTHR46401:SF2">
    <property type="entry name" value="GLYCOSYLTRANSFERASE WBBK-RELATED"/>
    <property type="match status" value="1"/>
</dbReference>
<dbReference type="Pfam" id="PF00534">
    <property type="entry name" value="Glycos_transf_1"/>
    <property type="match status" value="1"/>
</dbReference>
<dbReference type="AlphaFoldDB" id="A0A1T4YWM5"/>
<dbReference type="GO" id="GO:0016757">
    <property type="term" value="F:glycosyltransferase activity"/>
    <property type="evidence" value="ECO:0007669"/>
    <property type="project" value="InterPro"/>
</dbReference>